<reference evidence="2" key="1">
    <citation type="journal article" date="2016" name="Nature">
        <title>Genome evolution in the allotetraploid frog Xenopus laevis.</title>
        <authorList>
            <person name="Session A.M."/>
            <person name="Uno Y."/>
            <person name="Kwon T."/>
            <person name="Chapman J.A."/>
            <person name="Toyoda A."/>
            <person name="Takahashi S."/>
            <person name="Fukui A."/>
            <person name="Hikosaka A."/>
            <person name="Suzuki A."/>
            <person name="Kondo M."/>
            <person name="van Heeringen S.J."/>
            <person name="Quigley I."/>
            <person name="Heinz S."/>
            <person name="Ogino H."/>
            <person name="Ochi H."/>
            <person name="Hellsten U."/>
            <person name="Lyons J.B."/>
            <person name="Simakov O."/>
            <person name="Putnam N."/>
            <person name="Stites J."/>
            <person name="Kuroki Y."/>
            <person name="Tanaka T."/>
            <person name="Michiue T."/>
            <person name="Watanabe M."/>
            <person name="Bogdanovic O."/>
            <person name="Lister R."/>
            <person name="Georgiou G."/>
            <person name="Paranjpe S.S."/>
            <person name="van Kruijsbergen I."/>
            <person name="Shu S."/>
            <person name="Carlson J."/>
            <person name="Kinoshita T."/>
            <person name="Ohta Y."/>
            <person name="Mawaribuchi S."/>
            <person name="Jenkins J."/>
            <person name="Grimwood J."/>
            <person name="Schmutz J."/>
            <person name="Mitros T."/>
            <person name="Mozaffari S.V."/>
            <person name="Suzuki Y."/>
            <person name="Haramoto Y."/>
            <person name="Yamamoto T.S."/>
            <person name="Takagi C."/>
            <person name="Heald R."/>
            <person name="Miller K."/>
            <person name="Haudenschild C."/>
            <person name="Kitzman J."/>
            <person name="Nakayama T."/>
            <person name="Izutsu Y."/>
            <person name="Robert J."/>
            <person name="Fortriede J."/>
            <person name="Burns K."/>
            <person name="Lotay V."/>
            <person name="Karimi K."/>
            <person name="Yasuoka Y."/>
            <person name="Dichmann D.S."/>
            <person name="Flajnik M.F."/>
            <person name="Houston D.W."/>
            <person name="Shendure J."/>
            <person name="DuPasquier L."/>
            <person name="Vize P.D."/>
            <person name="Zorn A.M."/>
            <person name="Ito M."/>
            <person name="Marcotte E.M."/>
            <person name="Wallingford J.B."/>
            <person name="Ito Y."/>
            <person name="Asashima M."/>
            <person name="Ueno N."/>
            <person name="Matsuda Y."/>
            <person name="Veenstra G.J."/>
            <person name="Fujiyama A."/>
            <person name="Harland R.M."/>
            <person name="Taira M."/>
            <person name="Rokhsar D.S."/>
        </authorList>
    </citation>
    <scope>NUCLEOTIDE SEQUENCE [LARGE SCALE GENOMIC DNA]</scope>
    <source>
        <strain evidence="2">J</strain>
    </source>
</reference>
<proteinExistence type="predicted"/>
<dbReference type="Proteomes" id="UP000694892">
    <property type="component" value="Chromosome 9_10L"/>
</dbReference>
<protein>
    <submittedName>
        <fullName evidence="1">Uncharacterized protein</fullName>
    </submittedName>
</protein>
<dbReference type="AlphaFoldDB" id="A0A974C1B8"/>
<gene>
    <name evidence="1" type="ORF">XELAEV_18045830mg</name>
</gene>
<accession>A0A974C1B8</accession>
<sequence length="194" mass="22971">MPLNEKVEWRYGYEDFVSQLEDAELDPNYTDFIVPLFVHNVPCMVSETDKGQMRDIFENCRNLTGVFPIVVLTRKTHGNYLKVEKKFRCLGAERIVAVENYSEDDQLQTLGRNTDFLTLLKSALDDVTFRMEYPRNPREERIERKKFLLRYAHDIDVAEKARETEAKKEAEKRKNRNMEVAQRKEGYTYTCNIQ</sequence>
<dbReference type="EMBL" id="CM004482">
    <property type="protein sequence ID" value="OCT64733.1"/>
    <property type="molecule type" value="Genomic_DNA"/>
</dbReference>
<evidence type="ECO:0000313" key="1">
    <source>
        <dbReference type="EMBL" id="OCT64733.1"/>
    </source>
</evidence>
<organism evidence="1 2">
    <name type="scientific">Xenopus laevis</name>
    <name type="common">African clawed frog</name>
    <dbReference type="NCBI Taxonomy" id="8355"/>
    <lineage>
        <taxon>Eukaryota</taxon>
        <taxon>Metazoa</taxon>
        <taxon>Chordata</taxon>
        <taxon>Craniata</taxon>
        <taxon>Vertebrata</taxon>
        <taxon>Euteleostomi</taxon>
        <taxon>Amphibia</taxon>
        <taxon>Batrachia</taxon>
        <taxon>Anura</taxon>
        <taxon>Pipoidea</taxon>
        <taxon>Pipidae</taxon>
        <taxon>Xenopodinae</taxon>
        <taxon>Xenopus</taxon>
        <taxon>Xenopus</taxon>
    </lineage>
</organism>
<name>A0A974C1B8_XENLA</name>
<evidence type="ECO:0000313" key="2">
    <source>
        <dbReference type="Proteomes" id="UP000694892"/>
    </source>
</evidence>
<dbReference type="OMA" id="ENYTERD"/>